<dbReference type="InterPro" id="IPR011993">
    <property type="entry name" value="PH-like_dom_sf"/>
</dbReference>
<dbReference type="OrthoDB" id="430364at2759"/>
<evidence type="ECO:0000313" key="5">
    <source>
        <dbReference type="Proteomes" id="UP000518752"/>
    </source>
</evidence>
<gene>
    <name evidence="4" type="ORF">D9757_006388</name>
</gene>
<feature type="compositionally biased region" description="Polar residues" evidence="1">
    <location>
        <begin position="1176"/>
        <end position="1199"/>
    </location>
</feature>
<dbReference type="Pfam" id="PF15410">
    <property type="entry name" value="PH_9"/>
    <property type="match status" value="1"/>
</dbReference>
<feature type="region of interest" description="Disordered" evidence="1">
    <location>
        <begin position="301"/>
        <end position="462"/>
    </location>
</feature>
<feature type="compositionally biased region" description="Basic and acidic residues" evidence="1">
    <location>
        <begin position="392"/>
        <end position="401"/>
    </location>
</feature>
<dbReference type="Proteomes" id="UP000518752">
    <property type="component" value="Unassembled WGS sequence"/>
</dbReference>
<feature type="compositionally biased region" description="Low complexity" evidence="1">
    <location>
        <begin position="100"/>
        <end position="113"/>
    </location>
</feature>
<dbReference type="Gene3D" id="1.10.1000.11">
    <property type="entry name" value="Arf Nucleotide-binding Site Opener,domain 2"/>
    <property type="match status" value="1"/>
</dbReference>
<protein>
    <submittedName>
        <fullName evidence="4">Uncharacterized protein</fullName>
    </submittedName>
</protein>
<dbReference type="InterPro" id="IPR041681">
    <property type="entry name" value="PH_9"/>
</dbReference>
<proteinExistence type="predicted"/>
<dbReference type="SMART" id="SM00233">
    <property type="entry name" value="PH"/>
    <property type="match status" value="1"/>
</dbReference>
<evidence type="ECO:0000259" key="2">
    <source>
        <dbReference type="PROSITE" id="PS50003"/>
    </source>
</evidence>
<feature type="region of interest" description="Disordered" evidence="1">
    <location>
        <begin position="1"/>
        <end position="30"/>
    </location>
</feature>
<dbReference type="GO" id="GO:0005085">
    <property type="term" value="F:guanyl-nucleotide exchange factor activity"/>
    <property type="evidence" value="ECO:0007669"/>
    <property type="project" value="InterPro"/>
</dbReference>
<keyword evidence="5" id="KW-1185">Reference proteome</keyword>
<dbReference type="InterPro" id="IPR001849">
    <property type="entry name" value="PH_domain"/>
</dbReference>
<feature type="domain" description="SEC7" evidence="3">
    <location>
        <begin position="468"/>
        <end position="589"/>
    </location>
</feature>
<dbReference type="InterPro" id="IPR000904">
    <property type="entry name" value="Sec7_dom"/>
</dbReference>
<dbReference type="CDD" id="cd00171">
    <property type="entry name" value="Sec7"/>
    <property type="match status" value="1"/>
</dbReference>
<dbReference type="PANTHER" id="PTHR10663">
    <property type="entry name" value="GUANYL-NUCLEOTIDE EXCHANGE FACTOR"/>
    <property type="match status" value="1"/>
</dbReference>
<accession>A0A8H5M6Y6</accession>
<name>A0A8H5M6Y6_9AGAR</name>
<dbReference type="SMART" id="SM00222">
    <property type="entry name" value="Sec7"/>
    <property type="match status" value="1"/>
</dbReference>
<dbReference type="PROSITE" id="PS50003">
    <property type="entry name" value="PH_DOMAIN"/>
    <property type="match status" value="1"/>
</dbReference>
<comment type="caution">
    <text evidence="4">The sequence shown here is derived from an EMBL/GenBank/DDBJ whole genome shotgun (WGS) entry which is preliminary data.</text>
</comment>
<dbReference type="Gene3D" id="2.30.29.30">
    <property type="entry name" value="Pleckstrin-homology domain (PH domain)/Phosphotyrosine-binding domain (PTB)"/>
    <property type="match status" value="1"/>
</dbReference>
<dbReference type="PANTHER" id="PTHR10663:SF405">
    <property type="entry name" value="ARF GUANINE NUCLEOTIDE EXCHANGE FACTOR SYT1"/>
    <property type="match status" value="1"/>
</dbReference>
<evidence type="ECO:0000259" key="3">
    <source>
        <dbReference type="PROSITE" id="PS50190"/>
    </source>
</evidence>
<dbReference type="PROSITE" id="PS50190">
    <property type="entry name" value="SEC7"/>
    <property type="match status" value="1"/>
</dbReference>
<feature type="domain" description="PH" evidence="2">
    <location>
        <begin position="738"/>
        <end position="864"/>
    </location>
</feature>
<evidence type="ECO:0000313" key="4">
    <source>
        <dbReference type="EMBL" id="KAF5382956.1"/>
    </source>
</evidence>
<reference evidence="4 5" key="1">
    <citation type="journal article" date="2020" name="ISME J.">
        <title>Uncovering the hidden diversity of litter-decomposition mechanisms in mushroom-forming fungi.</title>
        <authorList>
            <person name="Floudas D."/>
            <person name="Bentzer J."/>
            <person name="Ahren D."/>
            <person name="Johansson T."/>
            <person name="Persson P."/>
            <person name="Tunlid A."/>
        </authorList>
    </citation>
    <scope>NUCLEOTIDE SEQUENCE [LARGE SCALE GENOMIC DNA]</scope>
    <source>
        <strain evidence="4 5">CBS 406.79</strain>
    </source>
</reference>
<dbReference type="SUPFAM" id="SSF48425">
    <property type="entry name" value="Sec7 domain"/>
    <property type="match status" value="1"/>
</dbReference>
<feature type="compositionally biased region" description="Polar residues" evidence="1">
    <location>
        <begin position="922"/>
        <end position="943"/>
    </location>
</feature>
<sequence length="1272" mass="139161">MVGLNPFASRHNSPRTGTPPPSYRENDHSPLIFEETTVTRTEIITTTTETTTHFFSLPLWKRRVNQTSASNKGFADEMGFLASSPRFRLDKDLPPTPPDSGSHSSLLTSSRAPSRGHSAEQETSLPVPFSPSDSGGSAFGNLPRPTSVLAQATLGLSLPHVLPHIPVSSSSSEINSIVFASPSSSDAISSHVQSKQRAISTVGSYTSAEVSSQQRRTRGLSLGPSGLLGFGSGEAKGKEKVMVNEKESEAVHNKVSKLSRRASFWSRKKISSSPEPLPSARRSEISLVPLPALPPFSPFDVDMTRVSSSEGQPSKLPKPHHSCGLSRSHSEKGRHSSMKPPDPPPLPLPLPSPNSLLPRRPMTADGPSARSKLSLTPGPLTSSPLASPVTEKTLDLSRKSENAPLQRPRAQTNPPLLRRLSMNLFSSSPAPASPTPAVISPSPLRVSTTSKPVPVPKPQIDEESPEGYLQRLMGSVSRAEIGGVLASSGHDFHVQALRSYIGRFDFANDPLDVALRRLLMDVGLPRETQQIDRVMEAFASRYYQLHPGLFTSEDQPYVLAFSLIMLHTDAFNKSNKRKMTKPDYIKNTRMPGVAPEVLDCFYDNIVFVPFIFVEDPVDVNGQRGFSVDGSKNLSTSSSGNLKANKVDPYYLISNNLLDPLRVDVEQFVPLLNPYNYEGTAGPWSEEELQRAFSNPDVIELGTDPSRTISTAPFFGGGGAAAGPFASPDIPRDATLRLNATKLGVLNRKDDVLEGGKKASSRKWKPFSVVLTGSQLLFVRDSTWAIAFLSQTEDARDSGYLSAASAFKPDEVMSLKDAVAVFDRSYSKHGNTFRLVLADGRQFLFVTDSQSEMNQWISRINYASAFKSTGVRMRPVGMSGRDLELTGVAAATSHLHDLQHNQSRSEWNNNASRDLMDMLSGKDNSSFKQTQAGRRVTAMSSTSDGDYDVPVAPEVDGADQFKATFDQVKADLAAGRCASPDCDVAISDQNSNPLDSQTRLPSRSRIVVSKIHELESRIAASQVQLDSDIRFVRNVATLTPFQKSTRDRLMVAVQTLAKRIIRVRLELARCMCHRDILYNDLVAEGKTWSRAKKLALRAAIEMLQSHQTPSAVPSMTLSFPETDGVNSTPISIPSKSYTPSAHKSESTAGSLQSFHSAFEFSPEWPSTPDDISPSDRLGTNRSPQSPTTHSNRSSNSNDDQYTPGPPTLSRRLSDVTSPRSSNDEINHEKFYTARESIQEQAEEWNRTRCAQRVSLVRVPSAYRLARKLERESS</sequence>
<feature type="region of interest" description="Disordered" evidence="1">
    <location>
        <begin position="922"/>
        <end position="947"/>
    </location>
</feature>
<organism evidence="4 5">
    <name type="scientific">Collybiopsis confluens</name>
    <dbReference type="NCBI Taxonomy" id="2823264"/>
    <lineage>
        <taxon>Eukaryota</taxon>
        <taxon>Fungi</taxon>
        <taxon>Dikarya</taxon>
        <taxon>Basidiomycota</taxon>
        <taxon>Agaricomycotina</taxon>
        <taxon>Agaricomycetes</taxon>
        <taxon>Agaricomycetidae</taxon>
        <taxon>Agaricales</taxon>
        <taxon>Marasmiineae</taxon>
        <taxon>Omphalotaceae</taxon>
        <taxon>Collybiopsis</taxon>
    </lineage>
</organism>
<dbReference type="AlphaFoldDB" id="A0A8H5M6Y6"/>
<feature type="region of interest" description="Disordered" evidence="1">
    <location>
        <begin position="1106"/>
        <end position="1148"/>
    </location>
</feature>
<dbReference type="GO" id="GO:0032012">
    <property type="term" value="P:regulation of ARF protein signal transduction"/>
    <property type="evidence" value="ECO:0007669"/>
    <property type="project" value="InterPro"/>
</dbReference>
<feature type="compositionally biased region" description="Polar residues" evidence="1">
    <location>
        <begin position="371"/>
        <end position="385"/>
    </location>
</feature>
<dbReference type="Pfam" id="PF01369">
    <property type="entry name" value="Sec7"/>
    <property type="match status" value="1"/>
</dbReference>
<feature type="region of interest" description="Disordered" evidence="1">
    <location>
        <begin position="1160"/>
        <end position="1225"/>
    </location>
</feature>
<feature type="compositionally biased region" description="Low complexity" evidence="1">
    <location>
        <begin position="426"/>
        <end position="443"/>
    </location>
</feature>
<feature type="compositionally biased region" description="Pro residues" evidence="1">
    <location>
        <begin position="340"/>
        <end position="352"/>
    </location>
</feature>
<dbReference type="InterPro" id="IPR023394">
    <property type="entry name" value="Sec7_C_sf"/>
</dbReference>
<evidence type="ECO:0000256" key="1">
    <source>
        <dbReference type="SAM" id="MobiDB-lite"/>
    </source>
</evidence>
<dbReference type="EMBL" id="JAACJN010000049">
    <property type="protein sequence ID" value="KAF5382956.1"/>
    <property type="molecule type" value="Genomic_DNA"/>
</dbReference>
<dbReference type="SUPFAM" id="SSF50729">
    <property type="entry name" value="PH domain-like"/>
    <property type="match status" value="1"/>
</dbReference>
<dbReference type="InterPro" id="IPR035999">
    <property type="entry name" value="Sec7_dom_sf"/>
</dbReference>
<feature type="region of interest" description="Disordered" evidence="1">
    <location>
        <begin position="87"/>
        <end position="142"/>
    </location>
</feature>